<dbReference type="CDD" id="cd03424">
    <property type="entry name" value="NUDIX_ADPRase_Nudt5_UGPPase_Nudt14"/>
    <property type="match status" value="1"/>
</dbReference>
<dbReference type="HOGENOM" id="CLU_062658_5_2_11"/>
<dbReference type="PRINTS" id="PR00502">
    <property type="entry name" value="NUDIXFAMILY"/>
</dbReference>
<dbReference type="InterPro" id="IPR015797">
    <property type="entry name" value="NUDIX_hydrolase-like_dom_sf"/>
</dbReference>
<evidence type="ECO:0000313" key="7">
    <source>
        <dbReference type="Proteomes" id="UP000002312"/>
    </source>
</evidence>
<organism evidence="6 7">
    <name type="scientific">Bifidobacterium bifidum (strain PRL2010)</name>
    <dbReference type="NCBI Taxonomy" id="702459"/>
    <lineage>
        <taxon>Bacteria</taxon>
        <taxon>Bacillati</taxon>
        <taxon>Actinomycetota</taxon>
        <taxon>Actinomycetes</taxon>
        <taxon>Bifidobacteriales</taxon>
        <taxon>Bifidobacteriaceae</taxon>
        <taxon>Bifidobacterium</taxon>
    </lineage>
</organism>
<dbReference type="PANTHER" id="PTHR11839">
    <property type="entry name" value="UDP/ADP-SUGAR PYROPHOSPHATASE"/>
    <property type="match status" value="1"/>
</dbReference>
<dbReference type="PATRIC" id="fig|702459.3.peg.783"/>
<dbReference type="Proteomes" id="UP000002312">
    <property type="component" value="Chromosome"/>
</dbReference>
<keyword evidence="3 4" id="KW-0378">Hydrolase</keyword>
<dbReference type="OrthoDB" id="9804442at2"/>
<dbReference type="EC" id="3.6.1.13" evidence="6"/>
<proteinExistence type="inferred from homology"/>
<protein>
    <submittedName>
        <fullName evidence="6">Phosphohydrolase (MutT/nudix family protein)</fullName>
        <ecNumber evidence="6">3.6.1.13</ecNumber>
    </submittedName>
</protein>
<evidence type="ECO:0000313" key="6">
    <source>
        <dbReference type="EMBL" id="ADP35839.1"/>
    </source>
</evidence>
<dbReference type="RefSeq" id="WP_013389780.1">
    <property type="nucleotide sequence ID" value="NC_014638.1"/>
</dbReference>
<dbReference type="EMBL" id="CP001840">
    <property type="protein sequence ID" value="ADP35839.1"/>
    <property type="molecule type" value="Genomic_DNA"/>
</dbReference>
<reference evidence="6 7" key="1">
    <citation type="journal article" date="2010" name="Proc. Natl. Acad. Sci. U.S.A.">
        <title>Genome analysis of Bifidobacterium bifidum PRL2010 reveals metabolic pathways for host-derived glycan foraging.</title>
        <authorList>
            <person name="Turroni F."/>
            <person name="Bottacini F."/>
            <person name="Foroni E."/>
            <person name="Mulder I."/>
            <person name="Kim J.H."/>
            <person name="Zomer A."/>
            <person name="Sanchez B."/>
            <person name="Bidossi A."/>
            <person name="Ferrarini A."/>
            <person name="Giubellini V."/>
            <person name="Delledonne M."/>
            <person name="Henrissat B."/>
            <person name="Coutinho P."/>
            <person name="Oggioni M."/>
            <person name="Fitzgerald G.F."/>
            <person name="Mills D."/>
            <person name="Margolles A."/>
            <person name="Kelly D."/>
            <person name="van Sinderen D."/>
            <person name="Ventura M."/>
        </authorList>
    </citation>
    <scope>NUCLEOTIDE SEQUENCE [LARGE SCALE GENOMIC DNA]</scope>
    <source>
        <strain evidence="6 7">PRL2010</strain>
    </source>
</reference>
<dbReference type="InterPro" id="IPR020084">
    <property type="entry name" value="NUDIX_hydrolase_CS"/>
</dbReference>
<evidence type="ECO:0000256" key="4">
    <source>
        <dbReference type="RuleBase" id="RU003476"/>
    </source>
</evidence>
<dbReference type="GO" id="GO:0006753">
    <property type="term" value="P:nucleoside phosphate metabolic process"/>
    <property type="evidence" value="ECO:0007669"/>
    <property type="project" value="TreeGrafter"/>
</dbReference>
<evidence type="ECO:0000259" key="5">
    <source>
        <dbReference type="PROSITE" id="PS51462"/>
    </source>
</evidence>
<dbReference type="GO" id="GO:0019693">
    <property type="term" value="P:ribose phosphate metabolic process"/>
    <property type="evidence" value="ECO:0007669"/>
    <property type="project" value="TreeGrafter"/>
</dbReference>
<dbReference type="Pfam" id="PF00293">
    <property type="entry name" value="NUDIX"/>
    <property type="match status" value="1"/>
</dbReference>
<dbReference type="GO" id="GO:0047631">
    <property type="term" value="F:ADP-ribose diphosphatase activity"/>
    <property type="evidence" value="ECO:0007669"/>
    <property type="project" value="UniProtKB-EC"/>
</dbReference>
<name>A0A0H3EC34_BIFBP</name>
<dbReference type="InterPro" id="IPR020476">
    <property type="entry name" value="Nudix_hydrolase"/>
</dbReference>
<feature type="domain" description="Nudix hydrolase" evidence="5">
    <location>
        <begin position="86"/>
        <end position="224"/>
    </location>
</feature>
<dbReference type="eggNOG" id="COG0494">
    <property type="taxonomic scope" value="Bacteria"/>
</dbReference>
<dbReference type="Gene3D" id="3.90.79.10">
    <property type="entry name" value="Nucleoside Triphosphate Pyrophosphohydrolase"/>
    <property type="match status" value="1"/>
</dbReference>
<dbReference type="PANTHER" id="PTHR11839:SF18">
    <property type="entry name" value="NUDIX HYDROLASE DOMAIN-CONTAINING PROTEIN"/>
    <property type="match status" value="1"/>
</dbReference>
<evidence type="ECO:0000256" key="3">
    <source>
        <dbReference type="ARBA" id="ARBA00022801"/>
    </source>
</evidence>
<dbReference type="SUPFAM" id="SSF55811">
    <property type="entry name" value="Nudix"/>
    <property type="match status" value="1"/>
</dbReference>
<gene>
    <name evidence="6" type="ordered locus">BBPR_0752</name>
</gene>
<dbReference type="InterPro" id="IPR000086">
    <property type="entry name" value="NUDIX_hydrolase_dom"/>
</dbReference>
<dbReference type="PROSITE" id="PS51462">
    <property type="entry name" value="NUDIX"/>
    <property type="match status" value="1"/>
</dbReference>
<dbReference type="PROSITE" id="PS00893">
    <property type="entry name" value="NUDIX_BOX"/>
    <property type="match status" value="1"/>
</dbReference>
<dbReference type="KEGG" id="bbp:BBPR_0752"/>
<comment type="cofactor">
    <cofactor evidence="1">
        <name>Mg(2+)</name>
        <dbReference type="ChEBI" id="CHEBI:18420"/>
    </cofactor>
</comment>
<comment type="similarity">
    <text evidence="2 4">Belongs to the Nudix hydrolase family.</text>
</comment>
<sequence length="243" mass="26746">MPDRSTADTAGTAETAGTAAASDITRQVDALLDRSTDGIVMDSRDRRAVVLSRQTVYQGAVFDVEDMRIALPAGGGDCVTVRRQVCRHAPCVVMLVHDEARDLYLLEREYRVGSDLFAYGLPAGLMDDGEDVEQAALRELAEETGVVPVGEDGVIFDHVGAFYSSEGMSDELANIMVMHLRRWESRPRRFDPDEHVESAWVTWRQLAGVPVTASNSVIAIQHETIQRIMKKTTSIHGKTNIVC</sequence>
<evidence type="ECO:0000256" key="2">
    <source>
        <dbReference type="ARBA" id="ARBA00005582"/>
    </source>
</evidence>
<evidence type="ECO:0000256" key="1">
    <source>
        <dbReference type="ARBA" id="ARBA00001946"/>
    </source>
</evidence>
<dbReference type="AlphaFoldDB" id="A0A0H3EC34"/>
<accession>A0A0H3EC34</accession>